<proteinExistence type="inferred from homology"/>
<evidence type="ECO:0000256" key="4">
    <source>
        <dbReference type="ARBA" id="ARBA00017309"/>
    </source>
</evidence>
<gene>
    <name evidence="12" type="ORF">B4U79_01984</name>
</gene>
<feature type="domain" description="CN hydrolase" evidence="11">
    <location>
        <begin position="4"/>
        <end position="292"/>
    </location>
</feature>
<comment type="similarity">
    <text evidence="2 10">In the C-terminal section; belongs to the NAD synthetase family.</text>
</comment>
<dbReference type="Gene3D" id="3.60.110.10">
    <property type="entry name" value="Carbon-nitrogen hydrolase"/>
    <property type="match status" value="1"/>
</dbReference>
<evidence type="ECO:0000313" key="12">
    <source>
        <dbReference type="EMBL" id="RWS02143.1"/>
    </source>
</evidence>
<dbReference type="AlphaFoldDB" id="A0A443QGI2"/>
<accession>A0A443QGI2</accession>
<dbReference type="InterPro" id="IPR036526">
    <property type="entry name" value="C-N_Hydrolase_sf"/>
</dbReference>
<evidence type="ECO:0000256" key="1">
    <source>
        <dbReference type="ARBA" id="ARBA00005188"/>
    </source>
</evidence>
<evidence type="ECO:0000256" key="7">
    <source>
        <dbReference type="ARBA" id="ARBA00022840"/>
    </source>
</evidence>
<keyword evidence="8 10" id="KW-0520">NAD</keyword>
<dbReference type="UniPathway" id="UPA00253">
    <property type="reaction ID" value="UER00334"/>
</dbReference>
<dbReference type="OrthoDB" id="2020662at2759"/>
<comment type="catalytic activity">
    <reaction evidence="10">
        <text>deamido-NAD(+) + L-glutamine + ATP + H2O = L-glutamate + AMP + diphosphate + NAD(+) + H(+)</text>
        <dbReference type="Rhea" id="RHEA:24384"/>
        <dbReference type="ChEBI" id="CHEBI:15377"/>
        <dbReference type="ChEBI" id="CHEBI:15378"/>
        <dbReference type="ChEBI" id="CHEBI:29985"/>
        <dbReference type="ChEBI" id="CHEBI:30616"/>
        <dbReference type="ChEBI" id="CHEBI:33019"/>
        <dbReference type="ChEBI" id="CHEBI:57540"/>
        <dbReference type="ChEBI" id="CHEBI:58359"/>
        <dbReference type="ChEBI" id="CHEBI:58437"/>
        <dbReference type="ChEBI" id="CHEBI:456215"/>
        <dbReference type="EC" id="6.3.5.1"/>
    </reaction>
</comment>
<evidence type="ECO:0000259" key="11">
    <source>
        <dbReference type="PROSITE" id="PS50263"/>
    </source>
</evidence>
<dbReference type="GO" id="GO:0003952">
    <property type="term" value="F:NAD+ synthase (glutamine-hydrolyzing) activity"/>
    <property type="evidence" value="ECO:0007669"/>
    <property type="project" value="UniProtKB-UniRule"/>
</dbReference>
<evidence type="ECO:0000256" key="9">
    <source>
        <dbReference type="ARBA" id="ARBA00030681"/>
    </source>
</evidence>
<dbReference type="InterPro" id="IPR003694">
    <property type="entry name" value="NAD_synthase"/>
</dbReference>
<comment type="pathway">
    <text evidence="1 10">Cofactor biosynthesis; NAD(+) biosynthesis; NAD(+) from deamido-NAD(+) (L-Gln route): step 1/1.</text>
</comment>
<dbReference type="PANTHER" id="PTHR23090:SF9">
    <property type="entry name" value="GLUTAMINE-DEPENDENT NAD(+) SYNTHETASE"/>
    <property type="match status" value="1"/>
</dbReference>
<dbReference type="CDD" id="cd07570">
    <property type="entry name" value="GAT_Gln-NAD-synth"/>
    <property type="match status" value="1"/>
</dbReference>
<reference evidence="12 13" key="1">
    <citation type="journal article" date="2018" name="Gigascience">
        <title>Genomes of trombidid mites reveal novel predicted allergens and laterally-transferred genes associated with secondary metabolism.</title>
        <authorList>
            <person name="Dong X."/>
            <person name="Chaisiri K."/>
            <person name="Xia D."/>
            <person name="Armstrong S.D."/>
            <person name="Fang Y."/>
            <person name="Donnelly M.J."/>
            <person name="Kadowaki T."/>
            <person name="McGarry J.W."/>
            <person name="Darby A.C."/>
            <person name="Makepeace B.L."/>
        </authorList>
    </citation>
    <scope>NUCLEOTIDE SEQUENCE [LARGE SCALE GENOMIC DNA]</scope>
    <source>
        <strain evidence="12">UoL-WK</strain>
    </source>
</reference>
<dbReference type="GO" id="GO:0005737">
    <property type="term" value="C:cytoplasm"/>
    <property type="evidence" value="ECO:0007669"/>
    <property type="project" value="InterPro"/>
</dbReference>
<evidence type="ECO:0000313" key="13">
    <source>
        <dbReference type="Proteomes" id="UP000285301"/>
    </source>
</evidence>
<evidence type="ECO:0000256" key="8">
    <source>
        <dbReference type="ARBA" id="ARBA00023027"/>
    </source>
</evidence>
<dbReference type="InterPro" id="IPR014729">
    <property type="entry name" value="Rossmann-like_a/b/a_fold"/>
</dbReference>
<dbReference type="GO" id="GO:0004359">
    <property type="term" value="F:glutaminase activity"/>
    <property type="evidence" value="ECO:0007669"/>
    <property type="project" value="InterPro"/>
</dbReference>
<dbReference type="EMBL" id="NCKU01008098">
    <property type="protein sequence ID" value="RWS02143.1"/>
    <property type="molecule type" value="Genomic_DNA"/>
</dbReference>
<dbReference type="PANTHER" id="PTHR23090">
    <property type="entry name" value="NH 3 /GLUTAMINE-DEPENDENT NAD + SYNTHETASE"/>
    <property type="match status" value="1"/>
</dbReference>
<dbReference type="FunFam" id="3.40.50.620:FF:000036">
    <property type="entry name" value="Glutamine-dependent NAD(+) synthetase"/>
    <property type="match status" value="1"/>
</dbReference>
<keyword evidence="5 10" id="KW-0436">Ligase</keyword>
<dbReference type="InterPro" id="IPR003010">
    <property type="entry name" value="C-N_Hydrolase"/>
</dbReference>
<dbReference type="InterPro" id="IPR014445">
    <property type="entry name" value="Gln-dep_NAD_synthase"/>
</dbReference>
<evidence type="ECO:0000256" key="2">
    <source>
        <dbReference type="ARBA" id="ARBA00007145"/>
    </source>
</evidence>
<dbReference type="Pfam" id="PF02540">
    <property type="entry name" value="NAD_synthase"/>
    <property type="match status" value="1"/>
</dbReference>
<keyword evidence="13" id="KW-1185">Reference proteome</keyword>
<dbReference type="PROSITE" id="PS50263">
    <property type="entry name" value="CN_HYDROLASE"/>
    <property type="match status" value="1"/>
</dbReference>
<dbReference type="Gene3D" id="3.40.50.620">
    <property type="entry name" value="HUPs"/>
    <property type="match status" value="1"/>
</dbReference>
<dbReference type="Proteomes" id="UP000285301">
    <property type="component" value="Unassembled WGS sequence"/>
</dbReference>
<dbReference type="SUPFAM" id="SSF56317">
    <property type="entry name" value="Carbon-nitrogen hydrolase"/>
    <property type="match status" value="1"/>
</dbReference>
<evidence type="ECO:0000256" key="5">
    <source>
        <dbReference type="ARBA" id="ARBA00022598"/>
    </source>
</evidence>
<keyword evidence="6 10" id="KW-0547">Nucleotide-binding</keyword>
<dbReference type="CDD" id="cd00553">
    <property type="entry name" value="NAD_synthase"/>
    <property type="match status" value="1"/>
</dbReference>
<dbReference type="STRING" id="1965070.A0A443QGI2"/>
<dbReference type="SUPFAM" id="SSF52402">
    <property type="entry name" value="Adenine nucleotide alpha hydrolases-like"/>
    <property type="match status" value="1"/>
</dbReference>
<comment type="caution">
    <text evidence="12">The sequence shown here is derived from an EMBL/GenBank/DDBJ whole genome shotgun (WGS) entry which is preliminary data.</text>
</comment>
<name>A0A443QGI2_9ACAR</name>
<evidence type="ECO:0000256" key="3">
    <source>
        <dbReference type="ARBA" id="ARBA00012743"/>
    </source>
</evidence>
<organism evidence="12 13">
    <name type="scientific">Dinothrombium tinctorium</name>
    <dbReference type="NCBI Taxonomy" id="1965070"/>
    <lineage>
        <taxon>Eukaryota</taxon>
        <taxon>Metazoa</taxon>
        <taxon>Ecdysozoa</taxon>
        <taxon>Arthropoda</taxon>
        <taxon>Chelicerata</taxon>
        <taxon>Arachnida</taxon>
        <taxon>Acari</taxon>
        <taxon>Acariformes</taxon>
        <taxon>Trombidiformes</taxon>
        <taxon>Prostigmata</taxon>
        <taxon>Anystina</taxon>
        <taxon>Parasitengona</taxon>
        <taxon>Trombidioidea</taxon>
        <taxon>Trombidiidae</taxon>
        <taxon>Dinothrombium</taxon>
    </lineage>
</organism>
<dbReference type="NCBIfam" id="TIGR00552">
    <property type="entry name" value="nadE"/>
    <property type="match status" value="1"/>
</dbReference>
<dbReference type="PIRSF" id="PIRSF006630">
    <property type="entry name" value="NADS_GAT"/>
    <property type="match status" value="1"/>
</dbReference>
<protein>
    <recommendedName>
        <fullName evidence="4 10">Glutamine-dependent NAD(+) synthetase</fullName>
        <ecNumber evidence="3 10">6.3.5.1</ecNumber>
    </recommendedName>
    <alternativeName>
        <fullName evidence="9 10">NAD(+) synthase [glutamine-hydrolyzing]</fullName>
    </alternativeName>
</protein>
<sequence>MEKFGIAVCTLNQFSLDFQSNCERIKSSIRDAIKYGAIIRVGPELEITGYGCEDAFFEVDTVLHAWQVVAEIIKCDFKHIIIDLGMPVLKDSSLYNCRILLLNSKILFIRPKMRLANDGNYRESRWFTPWGNSNNFERNVVWFQLPALITSLTGQQFVPFGSDVVLDLVFNEKNEFLNLTPFRIGFEVCEEMWNPESAHIKLFYEKGCHLVCNSSASYWELRKLNRCLKITQTTTSKSGGVYAYSNSIGCDGGRICFAGRSVILLNGEPITMTMSKDNFLNEVQVAVAYINQSDVTSYRQQSNIKVQSHRATASTLLFDSIAGFKNVNDLKSMNDVIINIKGLEINKKGFELQKSNLSMINTRAEEEILIYVSLWLWDYLRRSSMKGFIVPLSGGIDSCSVAILVYCLCTFLEQQISNLSICKAVEHICGQTQIKNATDICKHMLRCCYLATKYSGKDSLERAKNLTRLIGADFREINFNNVYEEIQTLATISKKGLDKVTLSQQNLQARLRMVLTYYLSEGDRLVLATGNVDEALVGYLTKYDCSSADLNPIGSISKHDLREFVHYFKTQFVEEKHKRFIDDILNAVPSAELTGEEQRDEDDIGITYDELSIFGRVRRGDLGCYGPYGMFCKLWEDISNNLLRSSLPNITSPDILAFKVKRFFTLHSRNRHKQTVLTPALHSETYSPDDNRFDHRQFLFNSQWTWQFGQIDEEVEKIKANQ</sequence>
<dbReference type="GO" id="GO:0009435">
    <property type="term" value="P:NAD+ biosynthetic process"/>
    <property type="evidence" value="ECO:0007669"/>
    <property type="project" value="UniProtKB-UniRule"/>
</dbReference>
<keyword evidence="7 10" id="KW-0067">ATP-binding</keyword>
<dbReference type="EC" id="6.3.5.1" evidence="3 10"/>
<evidence type="ECO:0000256" key="10">
    <source>
        <dbReference type="PIRNR" id="PIRNR006630"/>
    </source>
</evidence>
<dbReference type="InterPro" id="IPR022310">
    <property type="entry name" value="NAD/GMP_synthase"/>
</dbReference>
<dbReference type="HAMAP" id="MF_02090">
    <property type="entry name" value="NadE_glutamine_dep"/>
    <property type="match status" value="1"/>
</dbReference>
<evidence type="ECO:0000256" key="6">
    <source>
        <dbReference type="ARBA" id="ARBA00022741"/>
    </source>
</evidence>
<dbReference type="Pfam" id="PF00795">
    <property type="entry name" value="CN_hydrolase"/>
    <property type="match status" value="1"/>
</dbReference>
<dbReference type="GO" id="GO:0005524">
    <property type="term" value="F:ATP binding"/>
    <property type="evidence" value="ECO:0007669"/>
    <property type="project" value="UniProtKB-UniRule"/>
</dbReference>